<evidence type="ECO:0000313" key="1">
    <source>
        <dbReference type="EMBL" id="KAF7729649.1"/>
    </source>
</evidence>
<dbReference type="OrthoDB" id="2289105at2759"/>
<accession>A0A8H7BX95</accession>
<dbReference type="EMBL" id="JABAYA010000023">
    <property type="protein sequence ID" value="KAF7729649.1"/>
    <property type="molecule type" value="Genomic_DNA"/>
</dbReference>
<protein>
    <submittedName>
        <fullName evidence="1">Uncharacterized protein</fullName>
    </submittedName>
</protein>
<evidence type="ECO:0000313" key="2">
    <source>
        <dbReference type="Proteomes" id="UP000605846"/>
    </source>
</evidence>
<gene>
    <name evidence="1" type="ORF">EC973_004022</name>
</gene>
<reference evidence="1" key="1">
    <citation type="submission" date="2020-01" db="EMBL/GenBank/DDBJ databases">
        <title>Genome Sequencing of Three Apophysomyces-Like Fungal Strains Confirms a Novel Fungal Genus in the Mucoromycota with divergent Burkholderia-like Endosymbiotic Bacteria.</title>
        <authorList>
            <person name="Stajich J.E."/>
            <person name="Macias A.M."/>
            <person name="Carter-House D."/>
            <person name="Lovett B."/>
            <person name="Kasson L.R."/>
            <person name="Berry K."/>
            <person name="Grigoriev I."/>
            <person name="Chang Y."/>
            <person name="Spatafora J."/>
            <person name="Kasson M.T."/>
        </authorList>
    </citation>
    <scope>NUCLEOTIDE SEQUENCE</scope>
    <source>
        <strain evidence="1">NRRL A-21654</strain>
    </source>
</reference>
<organism evidence="1 2">
    <name type="scientific">Apophysomyces ossiformis</name>
    <dbReference type="NCBI Taxonomy" id="679940"/>
    <lineage>
        <taxon>Eukaryota</taxon>
        <taxon>Fungi</taxon>
        <taxon>Fungi incertae sedis</taxon>
        <taxon>Mucoromycota</taxon>
        <taxon>Mucoromycotina</taxon>
        <taxon>Mucoromycetes</taxon>
        <taxon>Mucorales</taxon>
        <taxon>Mucorineae</taxon>
        <taxon>Mucoraceae</taxon>
        <taxon>Apophysomyces</taxon>
    </lineage>
</organism>
<dbReference type="AlphaFoldDB" id="A0A8H7BX95"/>
<sequence length="302" mass="34744">MDLYRRYMSDQINNSSLRSLHIFEYLVDILETVSFDSIPATLWAKADCSVSDSTTDLTDNTNELRSKFLDIARYALTGFHLTCLTPYSSAGNHERTCFVNYVIPSMMALSYVTGLVQMKWCETEFSSGKLIDLEKWDFDLRNIPNRFMDAIGKMPDHDMEVLLVEASSGIEKEDVQHTIEDTLKILDCSTSSLLLTASKYKNCDFELFKKLNIFCLHIIRDKITLLATRVHDGAQWEHVEVRSAIIPTMWSKRLLWIRVLELYATLMVQLTETKKILDNLRKQQLGILPVKGPTVEEHLHPV</sequence>
<dbReference type="Proteomes" id="UP000605846">
    <property type="component" value="Unassembled WGS sequence"/>
</dbReference>
<comment type="caution">
    <text evidence="1">The sequence shown here is derived from an EMBL/GenBank/DDBJ whole genome shotgun (WGS) entry which is preliminary data.</text>
</comment>
<keyword evidence="2" id="KW-1185">Reference proteome</keyword>
<proteinExistence type="predicted"/>
<name>A0A8H7BX95_9FUNG</name>